<dbReference type="Proteomes" id="UP000013827">
    <property type="component" value="Unassembled WGS sequence"/>
</dbReference>
<feature type="coiled-coil region" evidence="1">
    <location>
        <begin position="40"/>
        <end position="102"/>
    </location>
</feature>
<accession>A0A0D3JHL5</accession>
<evidence type="ECO:0000313" key="3">
    <source>
        <dbReference type="EnsemblProtists" id="EOD23000"/>
    </source>
</evidence>
<dbReference type="RefSeq" id="XP_005775429.1">
    <property type="nucleotide sequence ID" value="XM_005775372.1"/>
</dbReference>
<evidence type="ECO:0000313" key="4">
    <source>
        <dbReference type="Proteomes" id="UP000013827"/>
    </source>
</evidence>
<reference evidence="4" key="1">
    <citation type="journal article" date="2013" name="Nature">
        <title>Pan genome of the phytoplankton Emiliania underpins its global distribution.</title>
        <authorList>
            <person name="Read B.A."/>
            <person name="Kegel J."/>
            <person name="Klute M.J."/>
            <person name="Kuo A."/>
            <person name="Lefebvre S.C."/>
            <person name="Maumus F."/>
            <person name="Mayer C."/>
            <person name="Miller J."/>
            <person name="Monier A."/>
            <person name="Salamov A."/>
            <person name="Young J."/>
            <person name="Aguilar M."/>
            <person name="Claverie J.M."/>
            <person name="Frickenhaus S."/>
            <person name="Gonzalez K."/>
            <person name="Herman E.K."/>
            <person name="Lin Y.C."/>
            <person name="Napier J."/>
            <person name="Ogata H."/>
            <person name="Sarno A.F."/>
            <person name="Shmutz J."/>
            <person name="Schroeder D."/>
            <person name="de Vargas C."/>
            <person name="Verret F."/>
            <person name="von Dassow P."/>
            <person name="Valentin K."/>
            <person name="Van de Peer Y."/>
            <person name="Wheeler G."/>
            <person name="Dacks J.B."/>
            <person name="Delwiche C.F."/>
            <person name="Dyhrman S.T."/>
            <person name="Glockner G."/>
            <person name="John U."/>
            <person name="Richards T."/>
            <person name="Worden A.Z."/>
            <person name="Zhang X."/>
            <person name="Grigoriev I.V."/>
            <person name="Allen A.E."/>
            <person name="Bidle K."/>
            <person name="Borodovsky M."/>
            <person name="Bowler C."/>
            <person name="Brownlee C."/>
            <person name="Cock J.M."/>
            <person name="Elias M."/>
            <person name="Gladyshev V.N."/>
            <person name="Groth M."/>
            <person name="Guda C."/>
            <person name="Hadaegh A."/>
            <person name="Iglesias-Rodriguez M.D."/>
            <person name="Jenkins J."/>
            <person name="Jones B.M."/>
            <person name="Lawson T."/>
            <person name="Leese F."/>
            <person name="Lindquist E."/>
            <person name="Lobanov A."/>
            <person name="Lomsadze A."/>
            <person name="Malik S.B."/>
            <person name="Marsh M.E."/>
            <person name="Mackinder L."/>
            <person name="Mock T."/>
            <person name="Mueller-Roeber B."/>
            <person name="Pagarete A."/>
            <person name="Parker M."/>
            <person name="Probert I."/>
            <person name="Quesneville H."/>
            <person name="Raines C."/>
            <person name="Rensing S.A."/>
            <person name="Riano-Pachon D.M."/>
            <person name="Richier S."/>
            <person name="Rokitta S."/>
            <person name="Shiraiwa Y."/>
            <person name="Soanes D.M."/>
            <person name="van der Giezen M."/>
            <person name="Wahlund T.M."/>
            <person name="Williams B."/>
            <person name="Wilson W."/>
            <person name="Wolfe G."/>
            <person name="Wurch L.L."/>
        </authorList>
    </citation>
    <scope>NUCLEOTIDE SEQUENCE</scope>
</reference>
<proteinExistence type="predicted"/>
<dbReference type="EnsemblProtists" id="EOD23000">
    <property type="protein sequence ID" value="EOD23000"/>
    <property type="gene ID" value="EMIHUDRAFT_447766"/>
</dbReference>
<dbReference type="KEGG" id="ehx:EMIHUDRAFT_447766"/>
<dbReference type="HOGENOM" id="CLU_1558126_0_0_1"/>
<name>A0A0D3JHL5_EMIH1</name>
<evidence type="ECO:0000256" key="1">
    <source>
        <dbReference type="SAM" id="Coils"/>
    </source>
</evidence>
<feature type="region of interest" description="Disordered" evidence="2">
    <location>
        <begin position="151"/>
        <end position="172"/>
    </location>
</feature>
<keyword evidence="1" id="KW-0175">Coiled coil</keyword>
<keyword evidence="4" id="KW-1185">Reference proteome</keyword>
<reference evidence="3" key="2">
    <citation type="submission" date="2024-10" db="UniProtKB">
        <authorList>
            <consortium name="EnsemblProtists"/>
        </authorList>
    </citation>
    <scope>IDENTIFICATION</scope>
</reference>
<dbReference type="PaxDb" id="2903-EOD23000"/>
<organism evidence="3 4">
    <name type="scientific">Emiliania huxleyi (strain CCMP1516)</name>
    <dbReference type="NCBI Taxonomy" id="280463"/>
    <lineage>
        <taxon>Eukaryota</taxon>
        <taxon>Haptista</taxon>
        <taxon>Haptophyta</taxon>
        <taxon>Prymnesiophyceae</taxon>
        <taxon>Isochrysidales</taxon>
        <taxon>Noelaerhabdaceae</taxon>
        <taxon>Emiliania</taxon>
    </lineage>
</organism>
<dbReference type="GeneID" id="17268547"/>
<evidence type="ECO:0000256" key="2">
    <source>
        <dbReference type="SAM" id="MobiDB-lite"/>
    </source>
</evidence>
<protein>
    <submittedName>
        <fullName evidence="3">Uncharacterized protein</fullName>
    </submittedName>
</protein>
<feature type="compositionally biased region" description="Basic and acidic residues" evidence="2">
    <location>
        <begin position="20"/>
        <end position="32"/>
    </location>
</feature>
<sequence length="172" mass="18687">MLDADAAETKSARRRRKKKQQEADAEDSKINEVGDELADMALKQQQIQEAFDRYSELQKQLDTLSGRTANTPRGHTMLYDRKKKLIDEMERLLQTAKSLGEATPGAGSVDGLKALGEKFSAAVISGEGGVAAGLEDQLSAMQAESVRRRQRAQELAAQARARRLAAGSGDGQ</sequence>
<feature type="region of interest" description="Disordered" evidence="2">
    <location>
        <begin position="1"/>
        <end position="32"/>
    </location>
</feature>
<dbReference type="AlphaFoldDB" id="A0A0D3JHL5"/>